<evidence type="ECO:0000256" key="3">
    <source>
        <dbReference type="PIRSR" id="PIRSR000097-3"/>
    </source>
</evidence>
<dbReference type="PIRSF" id="PIRSF000097">
    <property type="entry name" value="AKR"/>
    <property type="match status" value="1"/>
</dbReference>
<accession>W1N7C8</accession>
<sequence length="287" mass="31479">MAIPYVSIGPQQLPAIGQGTWHMGEGHVSRQQEVQALQHGLELGLKVIDSAEMYADGGAEEVVGEALKGRRDEAFLVSKCYPWNAGRDSAIRACEASLKRMATDHIDLYLLHWPGSIPLDETLEAFERLTTSGKIRRFGVSNFDIDELQTLHSLDGGQHCAVNQVLYHLASRGIEVELLPWMRQQHMPVMAYCPLAQAGAWGADPLHDPAVIEIAADLNISPAQLLLAWCIHAPGAQRDVMAIPKASHPAHVGDNAAALEIQLDDETLSRLERLYPLPPHKPPLDIV</sequence>
<dbReference type="InterPro" id="IPR023210">
    <property type="entry name" value="NADP_OxRdtase_dom"/>
</dbReference>
<evidence type="ECO:0000313" key="5">
    <source>
        <dbReference type="EMBL" id="ERL51414.1"/>
    </source>
</evidence>
<keyword evidence="6" id="KW-1185">Reference proteome</keyword>
<dbReference type="Proteomes" id="UP000019113">
    <property type="component" value="Unassembled WGS sequence"/>
</dbReference>
<dbReference type="AlphaFoldDB" id="W1N7C8"/>
<dbReference type="PANTHER" id="PTHR43638">
    <property type="entry name" value="OXIDOREDUCTASE, ALDO/KETO REDUCTASE FAMILY PROTEIN"/>
    <property type="match status" value="1"/>
</dbReference>
<comment type="caution">
    <text evidence="5">The sequence shown here is derived from an EMBL/GenBank/DDBJ whole genome shotgun (WGS) entry which is preliminary data.</text>
</comment>
<evidence type="ECO:0000256" key="2">
    <source>
        <dbReference type="PIRSR" id="PIRSR000097-2"/>
    </source>
</evidence>
<dbReference type="CDD" id="cd19138">
    <property type="entry name" value="AKR_YeaE"/>
    <property type="match status" value="1"/>
</dbReference>
<protein>
    <recommendedName>
        <fullName evidence="4">NADP-dependent oxidoreductase domain-containing protein</fullName>
    </recommendedName>
</protein>
<dbReference type="GO" id="GO:0016491">
    <property type="term" value="F:oxidoreductase activity"/>
    <property type="evidence" value="ECO:0007669"/>
    <property type="project" value="InterPro"/>
</dbReference>
<dbReference type="Pfam" id="PF00248">
    <property type="entry name" value="Aldo_ket_red"/>
    <property type="match status" value="1"/>
</dbReference>
<dbReference type="PANTHER" id="PTHR43638:SF3">
    <property type="entry name" value="ALDEHYDE REDUCTASE"/>
    <property type="match status" value="1"/>
</dbReference>
<proteinExistence type="predicted"/>
<evidence type="ECO:0000259" key="4">
    <source>
        <dbReference type="Pfam" id="PF00248"/>
    </source>
</evidence>
<dbReference type="Gene3D" id="3.20.20.100">
    <property type="entry name" value="NADP-dependent oxidoreductase domain"/>
    <property type="match status" value="1"/>
</dbReference>
<dbReference type="InterPro" id="IPR020471">
    <property type="entry name" value="AKR"/>
</dbReference>
<feature type="binding site" evidence="2">
    <location>
        <position position="112"/>
    </location>
    <ligand>
        <name>substrate</name>
    </ligand>
</feature>
<feature type="active site" description="Proton donor" evidence="1">
    <location>
        <position position="54"/>
    </location>
</feature>
<dbReference type="OrthoDB" id="9772407at2"/>
<dbReference type="eggNOG" id="COG0656">
    <property type="taxonomic scope" value="Bacteria"/>
</dbReference>
<feature type="site" description="Lowers pKa of active site Tyr" evidence="3">
    <location>
        <position position="79"/>
    </location>
</feature>
<gene>
    <name evidence="5" type="ORF">BJB45_13425</name>
</gene>
<dbReference type="RefSeq" id="WP_021818800.1">
    <property type="nucleotide sequence ID" value="NZ_AVBC01000025.1"/>
</dbReference>
<evidence type="ECO:0000313" key="6">
    <source>
        <dbReference type="Proteomes" id="UP000019113"/>
    </source>
</evidence>
<dbReference type="STRING" id="1178482.AR456_13725"/>
<dbReference type="PATRIC" id="fig|1178482.3.peg.1844"/>
<feature type="domain" description="NADP-dependent oxidoreductase" evidence="4">
    <location>
        <begin position="16"/>
        <end position="275"/>
    </location>
</feature>
<dbReference type="KEGG" id="hhu:AR456_13725"/>
<organism evidence="5 6">
    <name type="scientific">Halomonas huangheensis</name>
    <dbReference type="NCBI Taxonomy" id="1178482"/>
    <lineage>
        <taxon>Bacteria</taxon>
        <taxon>Pseudomonadati</taxon>
        <taxon>Pseudomonadota</taxon>
        <taxon>Gammaproteobacteria</taxon>
        <taxon>Oceanospirillales</taxon>
        <taxon>Halomonadaceae</taxon>
        <taxon>Halomonas</taxon>
    </lineage>
</organism>
<dbReference type="SUPFAM" id="SSF51430">
    <property type="entry name" value="NAD(P)-linked oxidoreductase"/>
    <property type="match status" value="1"/>
</dbReference>
<dbReference type="InterPro" id="IPR036812">
    <property type="entry name" value="NAD(P)_OxRdtase_dom_sf"/>
</dbReference>
<dbReference type="EMBL" id="AVBC01000025">
    <property type="protein sequence ID" value="ERL51414.1"/>
    <property type="molecule type" value="Genomic_DNA"/>
</dbReference>
<reference evidence="5 6" key="1">
    <citation type="submission" date="2013-08" db="EMBL/GenBank/DDBJ databases">
        <title>draft genome of Halomonas huanghegensis, strain BJGMM-B45T.</title>
        <authorList>
            <person name="Miao C."/>
            <person name="Wan Y."/>
            <person name="Jin W."/>
        </authorList>
    </citation>
    <scope>NUCLEOTIDE SEQUENCE [LARGE SCALE GENOMIC DNA]</scope>
    <source>
        <strain evidence="5 6">BJGMM-B45</strain>
    </source>
</reference>
<evidence type="ECO:0000256" key="1">
    <source>
        <dbReference type="PIRSR" id="PIRSR000097-1"/>
    </source>
</evidence>
<dbReference type="PRINTS" id="PR00069">
    <property type="entry name" value="ALDKETRDTASE"/>
</dbReference>
<name>W1N7C8_9GAMM</name>